<accession>B2B139</accession>
<sequence length="692" mass="78262">MAGATAAKVRVLPYKDFLQPALQRRFATSGLVILVVAYLEALLLASWDSCWLCLVWVNQTSANIRTQTVLWAWFPLGPAGIRTFFFFLCGVLIITLRIAQHHPGVRTTSSPFATFLDSLRSFNTLETILTYAFSAWAFSQVYLWCLSEDAGLEYISYYHADRARLNEKAVFLTTHCVLVGVWHGLRHLFSDVDRLHYGIAKPPPRDADKKADKKANADDGDFNTQLQKLAQKLPEIVVFTLTQALTSTTATMITYSVFLRGFVWRFTMSLFRPVYNLPKTNMTPMTLPFSLTIILRCLWTSVLLTFVWTLGNEAFSLFMVKNPLKNNKPLTSESRDPNGSLLNGLKAKKLSIQCFAMWELAYIARDFPDRRKAIYEDIDRKNGPMWSQIYKICIDVLKQIETRIDNYEKYGKPTVPDPALDLDRNRAPEKKRLTETVPRDEEVFQPSPQRRGYREAIERTVGKIATDPGQPSQLSPRARKIAEFAKEELIKAQKQATGTDDTEGLAKDFATKFVESPFGWPFRQTYRRGVAKVLLGEPFGEVSLYANAAFALSGLAVRSLQEDKYGYVQRDVAGLVRTLTGLVRKVEGFREGVVVSWTDVEGRRESREVEEILEGLRWSLRGVVDGFGDYARDVGLSLGDLRLAREAAGVKKAVREEEEKEVKGRRLRLAGGETAAAGVKITEEDVMGRRLR</sequence>
<organism evidence="14">
    <name type="scientific">Podospora anserina (strain S / ATCC MYA-4624 / DSM 980 / FGSC 10383)</name>
    <name type="common">Pleurage anserina</name>
    <dbReference type="NCBI Taxonomy" id="515849"/>
    <lineage>
        <taxon>Eukaryota</taxon>
        <taxon>Fungi</taxon>
        <taxon>Dikarya</taxon>
        <taxon>Ascomycota</taxon>
        <taxon>Pezizomycotina</taxon>
        <taxon>Sordariomycetes</taxon>
        <taxon>Sordariomycetidae</taxon>
        <taxon>Sordariales</taxon>
        <taxon>Podosporaceae</taxon>
        <taxon>Podospora</taxon>
        <taxon>Podospora anserina</taxon>
    </lineage>
</organism>
<keyword evidence="11 13" id="KW-0472">Membrane</keyword>
<protein>
    <submittedName>
        <fullName evidence="15">Nuclear envelope protein ndc1</fullName>
    </submittedName>
    <submittedName>
        <fullName evidence="14">Podospora anserina S mat+ genomic DNA chromosome 3, supercontig 2</fullName>
    </submittedName>
</protein>
<feature type="transmembrane region" description="Helical" evidence="13">
    <location>
        <begin position="69"/>
        <end position="96"/>
    </location>
</feature>
<evidence type="ECO:0000256" key="13">
    <source>
        <dbReference type="SAM" id="Phobius"/>
    </source>
</evidence>
<keyword evidence="7" id="KW-0653">Protein transport</keyword>
<keyword evidence="12" id="KW-0539">Nucleus</keyword>
<feature type="transmembrane region" description="Helical" evidence="13">
    <location>
        <begin position="236"/>
        <end position="258"/>
    </location>
</feature>
<dbReference type="GO" id="GO:0015031">
    <property type="term" value="P:protein transport"/>
    <property type="evidence" value="ECO:0007669"/>
    <property type="project" value="UniProtKB-KW"/>
</dbReference>
<dbReference type="GO" id="GO:0106166">
    <property type="term" value="F:spindle pole body-nuclear membrane anchor activity"/>
    <property type="evidence" value="ECO:0007669"/>
    <property type="project" value="TreeGrafter"/>
</dbReference>
<dbReference type="GO" id="GO:0031965">
    <property type="term" value="C:nuclear membrane"/>
    <property type="evidence" value="ECO:0007669"/>
    <property type="project" value="UniProtKB-SubCell"/>
</dbReference>
<dbReference type="STRING" id="515849.B2B139"/>
<reference evidence="16" key="3">
    <citation type="journal article" date="2014" name="Genetics">
        <title>Maintaining two mating types: Structure of the mating type locus and its role in heterokaryosis in Podospora anserina.</title>
        <authorList>
            <person name="Grognet P."/>
            <person name="Bidard F."/>
            <person name="Kuchly C."/>
            <person name="Tong L.C.H."/>
            <person name="Coppin E."/>
            <person name="Benkhali J.A."/>
            <person name="Couloux A."/>
            <person name="Wincker P."/>
            <person name="Debuchy R."/>
            <person name="Silar P."/>
        </authorList>
    </citation>
    <scope>GENOME REANNOTATION</scope>
    <source>
        <strain evidence="16">S / ATCC MYA-4624 / DSM 980 / FGSC 10383</strain>
    </source>
</reference>
<dbReference type="GO" id="GO:0051028">
    <property type="term" value="P:mRNA transport"/>
    <property type="evidence" value="ECO:0007669"/>
    <property type="project" value="UniProtKB-KW"/>
</dbReference>
<dbReference type="InterPro" id="IPR019049">
    <property type="entry name" value="Nucleoporin_prot_Ndc1/Nup"/>
</dbReference>
<evidence type="ECO:0000313" key="16">
    <source>
        <dbReference type="Proteomes" id="UP000001197"/>
    </source>
</evidence>
<dbReference type="GO" id="GO:0070762">
    <property type="term" value="C:nuclear pore transmembrane ring"/>
    <property type="evidence" value="ECO:0007669"/>
    <property type="project" value="TreeGrafter"/>
</dbReference>
<evidence type="ECO:0000256" key="5">
    <source>
        <dbReference type="ARBA" id="ARBA00022692"/>
    </source>
</evidence>
<dbReference type="GO" id="GO:0005816">
    <property type="term" value="C:spindle pole body"/>
    <property type="evidence" value="ECO:0007669"/>
    <property type="project" value="TreeGrafter"/>
</dbReference>
<dbReference type="Proteomes" id="UP000001197">
    <property type="component" value="Chromosome 3"/>
</dbReference>
<reference evidence="15" key="4">
    <citation type="submission" date="2015-04" db="EMBL/GenBank/DDBJ databases">
        <title>Maintaining two mating types: Structure of the mating type locus and its role in heterokaryosis in Podospora anserina.</title>
        <authorList>
            <person name="Grognet P."/>
            <person name="Bidard F."/>
            <person name="Kuchly C."/>
            <person name="Chan Ho Tong L."/>
            <person name="Coppin E."/>
            <person name="Ait Benkhali J."/>
            <person name="Couloux A."/>
            <person name="Wincker P."/>
            <person name="Debuchy R."/>
            <person name="Silar P."/>
        </authorList>
    </citation>
    <scope>NUCLEOTIDE SEQUENCE</scope>
</reference>
<keyword evidence="10" id="KW-0906">Nuclear pore complex</keyword>
<gene>
    <name evidence="14" type="ORF">PODANS_3_9200</name>
</gene>
<dbReference type="Pfam" id="PF09531">
    <property type="entry name" value="Ndc1_Nup"/>
    <property type="match status" value="1"/>
</dbReference>
<keyword evidence="5 13" id="KW-0812">Transmembrane</keyword>
<evidence type="ECO:0000256" key="11">
    <source>
        <dbReference type="ARBA" id="ARBA00023136"/>
    </source>
</evidence>
<evidence type="ECO:0000256" key="7">
    <source>
        <dbReference type="ARBA" id="ARBA00022927"/>
    </source>
</evidence>
<dbReference type="eggNOG" id="ENOG502S1MG">
    <property type="taxonomic scope" value="Eukaryota"/>
</dbReference>
<keyword evidence="9" id="KW-0811">Translocation</keyword>
<comment type="subcellular location">
    <subcellularLocation>
        <location evidence="1">Nucleus membrane</location>
        <topology evidence="1">Multi-pass membrane protein</topology>
    </subcellularLocation>
    <subcellularLocation>
        <location evidence="2">Nucleus</location>
        <location evidence="2">Nuclear pore complex</location>
    </subcellularLocation>
</comment>
<keyword evidence="4" id="KW-0813">Transport</keyword>
<dbReference type="GO" id="GO:0006999">
    <property type="term" value="P:nuclear pore organization"/>
    <property type="evidence" value="ECO:0007669"/>
    <property type="project" value="TreeGrafter"/>
</dbReference>
<keyword evidence="16" id="KW-1185">Reference proteome</keyword>
<dbReference type="OrthoDB" id="67850at2759"/>
<keyword evidence="6" id="KW-0509">mRNA transport</keyword>
<evidence type="ECO:0000256" key="10">
    <source>
        <dbReference type="ARBA" id="ARBA00023132"/>
    </source>
</evidence>
<dbReference type="GO" id="GO:0070631">
    <property type="term" value="P:spindle pole body localization"/>
    <property type="evidence" value="ECO:0007669"/>
    <property type="project" value="TreeGrafter"/>
</dbReference>
<dbReference type="EMBL" id="FO904938">
    <property type="protein sequence ID" value="CDP27456.1"/>
    <property type="molecule type" value="Genomic_DNA"/>
</dbReference>
<evidence type="ECO:0000256" key="3">
    <source>
        <dbReference type="ARBA" id="ARBA00005760"/>
    </source>
</evidence>
<evidence type="ECO:0000313" key="14">
    <source>
        <dbReference type="EMBL" id="CAP70862.1"/>
    </source>
</evidence>
<evidence type="ECO:0000256" key="12">
    <source>
        <dbReference type="ARBA" id="ARBA00023242"/>
    </source>
</evidence>
<dbReference type="KEGG" id="pan:PODANSg6765"/>
<dbReference type="HOGENOM" id="CLU_029386_1_0_1"/>
<name>B2B139_PODAN</name>
<proteinExistence type="inferred from homology"/>
<dbReference type="AlphaFoldDB" id="B2B139"/>
<evidence type="ECO:0000256" key="6">
    <source>
        <dbReference type="ARBA" id="ARBA00022816"/>
    </source>
</evidence>
<keyword evidence="8 13" id="KW-1133">Transmembrane helix</keyword>
<feature type="transmembrane region" description="Helical" evidence="13">
    <location>
        <begin position="31"/>
        <end position="57"/>
    </location>
</feature>
<reference evidence="14" key="2">
    <citation type="submission" date="2008-07" db="EMBL/GenBank/DDBJ databases">
        <authorList>
            <person name="Genoscope - CEA"/>
        </authorList>
    </citation>
    <scope>NUCLEOTIDE SEQUENCE</scope>
    <source>
        <strain evidence="14">S mat+</strain>
    </source>
</reference>
<dbReference type="PANTHER" id="PTHR13269:SF6">
    <property type="entry name" value="NUCLEOPORIN NDC1"/>
    <property type="match status" value="1"/>
</dbReference>
<evidence type="ECO:0000256" key="8">
    <source>
        <dbReference type="ARBA" id="ARBA00022989"/>
    </source>
</evidence>
<dbReference type="GeneID" id="6193674"/>
<evidence type="ECO:0000256" key="9">
    <source>
        <dbReference type="ARBA" id="ARBA00023010"/>
    </source>
</evidence>
<dbReference type="VEuPathDB" id="FungiDB:PODANS_3_9200"/>
<comment type="similarity">
    <text evidence="3">Belongs to the NDC1 family.</text>
</comment>
<evidence type="ECO:0000313" key="15">
    <source>
        <dbReference type="EMBL" id="CDP27456.1"/>
    </source>
</evidence>
<dbReference type="EMBL" id="CU638743">
    <property type="protein sequence ID" value="CAP70862.1"/>
    <property type="molecule type" value="Genomic_DNA"/>
</dbReference>
<evidence type="ECO:0000256" key="4">
    <source>
        <dbReference type="ARBA" id="ARBA00022448"/>
    </source>
</evidence>
<dbReference type="PANTHER" id="PTHR13269">
    <property type="entry name" value="NUCLEOPORIN NDC1"/>
    <property type="match status" value="1"/>
</dbReference>
<evidence type="ECO:0000256" key="2">
    <source>
        <dbReference type="ARBA" id="ARBA00004567"/>
    </source>
</evidence>
<feature type="transmembrane region" description="Helical" evidence="13">
    <location>
        <begin position="287"/>
        <end position="311"/>
    </location>
</feature>
<reference evidence="14 16" key="1">
    <citation type="journal article" date="2008" name="Genome Biol.">
        <title>The genome sequence of the model ascomycete fungus Podospora anserina.</title>
        <authorList>
            <person name="Espagne E."/>
            <person name="Lespinet O."/>
            <person name="Malagnac F."/>
            <person name="Da Silva C."/>
            <person name="Jaillon O."/>
            <person name="Porcel B.M."/>
            <person name="Couloux A."/>
            <person name="Aury J.-M."/>
            <person name="Segurens B."/>
            <person name="Poulain J."/>
            <person name="Anthouard V."/>
            <person name="Grossetete S."/>
            <person name="Khalili H."/>
            <person name="Coppin E."/>
            <person name="Dequard-Chablat M."/>
            <person name="Picard M."/>
            <person name="Contamine V."/>
            <person name="Arnaise S."/>
            <person name="Bourdais A."/>
            <person name="Berteaux-Lecellier V."/>
            <person name="Gautheret D."/>
            <person name="de Vries R.P."/>
            <person name="Battaglia E."/>
            <person name="Coutinho P.M."/>
            <person name="Danchin E.G.J."/>
            <person name="Henrissat B."/>
            <person name="El Khoury R."/>
            <person name="Sainsard-Chanet A."/>
            <person name="Boivin A."/>
            <person name="Pinan-Lucarre B."/>
            <person name="Sellem C.H."/>
            <person name="Debuchy R."/>
            <person name="Wincker P."/>
            <person name="Weissenbach J."/>
            <person name="Silar P."/>
        </authorList>
    </citation>
    <scope>NUCLEOTIDE SEQUENCE [LARGE SCALE GENOMIC DNA]</scope>
    <source>
        <strain evidence="16">S / ATCC MYA-4624 / DSM 980 / FGSC 10383</strain>
        <strain evidence="14">S mat+</strain>
    </source>
</reference>
<dbReference type="RefSeq" id="XP_001909729.1">
    <property type="nucleotide sequence ID" value="XM_001909694.1"/>
</dbReference>
<evidence type="ECO:0000256" key="1">
    <source>
        <dbReference type="ARBA" id="ARBA00004232"/>
    </source>
</evidence>